<keyword evidence="2" id="KW-1185">Reference proteome</keyword>
<gene>
    <name evidence="1" type="ORF">QAD02_006352</name>
</gene>
<comment type="caution">
    <text evidence="1">The sequence shown here is derived from an EMBL/GenBank/DDBJ whole genome shotgun (WGS) entry which is preliminary data.</text>
</comment>
<dbReference type="Proteomes" id="UP001239111">
    <property type="component" value="Chromosome 4"/>
</dbReference>
<evidence type="ECO:0000313" key="1">
    <source>
        <dbReference type="EMBL" id="KAJ8664690.1"/>
    </source>
</evidence>
<protein>
    <submittedName>
        <fullName evidence="1">Uncharacterized protein</fullName>
    </submittedName>
</protein>
<proteinExistence type="predicted"/>
<sequence length="578" mass="64594">MTAKFHTNPSLTCELITTILNECEGFMFSVLGLLKNKFNDFSDHQQWLDANQREELLDNFEFENPFEVRRTLEQQVEALRENFNFIESEEVLLGYNEDLVLDKGTCTYEPKMVLEKFQYVKVVDVLTMVLSNDIVREAILNEVPSANGVLVSRDKYLKQYEAYKAWCRERGTPYISEDSLLVYVWKLPVEDGYVASTIKAYLSMVKACIKAFDGVDIGAYVNVNSYVRTASKRHKPKKARILTAQQLHQFCNVAPDAEFFLIKVILIIGVIGCCRKSELLELQMAYVTVTDTSILIDIPPEVTENNTADTFSIVGPFHVIVKRYLEARKNIDNEKFFLLYRDGTFINSACGDRTIGALPKTVGEFLGSPEPERYTSHSIRRSSSTVYAESGCTDTELRLHGRWKSTSCASGYSEDTDYRRHKVSAQITNAIIPEQALQDQTISVFSNHQNIFPKTAKNPLFPKTAKKLLSHLARNKSTNSSATVTSGMSSDITAPCGQRNSPILSNSITSARQQLSKFVRKPFTGTNKTVSSGMANIFSAPLGQHHSTSSPTVANRAAVVMQVPTASTHVTVAGPMLA</sequence>
<organism evidence="1 2">
    <name type="scientific">Eretmocerus hayati</name>
    <dbReference type="NCBI Taxonomy" id="131215"/>
    <lineage>
        <taxon>Eukaryota</taxon>
        <taxon>Metazoa</taxon>
        <taxon>Ecdysozoa</taxon>
        <taxon>Arthropoda</taxon>
        <taxon>Hexapoda</taxon>
        <taxon>Insecta</taxon>
        <taxon>Pterygota</taxon>
        <taxon>Neoptera</taxon>
        <taxon>Endopterygota</taxon>
        <taxon>Hymenoptera</taxon>
        <taxon>Apocrita</taxon>
        <taxon>Proctotrupomorpha</taxon>
        <taxon>Chalcidoidea</taxon>
        <taxon>Aphelinidae</taxon>
        <taxon>Aphelininae</taxon>
        <taxon>Eretmocerus</taxon>
    </lineage>
</organism>
<accession>A0ACC2N0N6</accession>
<dbReference type="EMBL" id="CM056744">
    <property type="protein sequence ID" value="KAJ8664690.1"/>
    <property type="molecule type" value="Genomic_DNA"/>
</dbReference>
<name>A0ACC2N0N6_9HYME</name>
<evidence type="ECO:0000313" key="2">
    <source>
        <dbReference type="Proteomes" id="UP001239111"/>
    </source>
</evidence>
<reference evidence="1" key="1">
    <citation type="submission" date="2023-04" db="EMBL/GenBank/DDBJ databases">
        <title>A chromosome-level genome assembly of the parasitoid wasp Eretmocerus hayati.</title>
        <authorList>
            <person name="Zhong Y."/>
            <person name="Liu S."/>
            <person name="Liu Y."/>
        </authorList>
    </citation>
    <scope>NUCLEOTIDE SEQUENCE</scope>
    <source>
        <strain evidence="1">ZJU_SS_LIU_2023</strain>
    </source>
</reference>